<dbReference type="EMBL" id="RYUT01000002">
    <property type="protein sequence ID" value="RYQ31167.1"/>
    <property type="molecule type" value="Genomic_DNA"/>
</dbReference>
<accession>A0A4Q5AMG5</accession>
<dbReference type="Proteomes" id="UP000291920">
    <property type="component" value="Unassembled WGS sequence"/>
</dbReference>
<keyword evidence="1" id="KW-1133">Transmembrane helix</keyword>
<proteinExistence type="predicted"/>
<reference evidence="3 4" key="1">
    <citation type="submission" date="2018-12" db="EMBL/GenBank/DDBJ databases">
        <title>Unveiling genomic diversity among members of the Bifidobacterium pseudolongum species, a widely distributed gut commensal of the animal kingdom.</title>
        <authorList>
            <person name="Lugli G.A."/>
            <person name="Duranti S."/>
            <person name="Albert K."/>
            <person name="Mancabelli L."/>
            <person name="Napoli S."/>
            <person name="Viappiani A."/>
            <person name="Anzalone R."/>
            <person name="Longhi G."/>
            <person name="Milani C."/>
            <person name="Turroni F."/>
            <person name="Alessandri G."/>
            <person name="Sela D.A."/>
            <person name="Van Sinderen D."/>
            <person name="Ventura M."/>
        </authorList>
    </citation>
    <scope>NUCLEOTIDE SEQUENCE [LARGE SCALE GENOMIC DNA]</scope>
    <source>
        <strain evidence="3 4">2017B</strain>
    </source>
</reference>
<keyword evidence="1" id="KW-0812">Transmembrane</keyword>
<evidence type="ECO:0000259" key="2">
    <source>
        <dbReference type="Pfam" id="PF17802"/>
    </source>
</evidence>
<comment type="caution">
    <text evidence="3">The sequence shown here is derived from an EMBL/GenBank/DDBJ whole genome shotgun (WGS) entry which is preliminary data.</text>
</comment>
<protein>
    <recommendedName>
        <fullName evidence="2">SpaA-like prealbumin fold domain-containing protein</fullName>
    </recommendedName>
</protein>
<dbReference type="InterPro" id="IPR041033">
    <property type="entry name" value="SpaA_PFL_dom_1"/>
</dbReference>
<name>A0A4Q5AMG5_9BIFI</name>
<sequence>MNPNTAPHHTRSIGIILLVISLFTGLLGMGMAMPAPEAQAANLTMSDTMIDSFTAKIHRADMEAGDYEDLADGGTVSVYDTIRWQLGFNVPAGTLNETNPTLRTYLELDGSRDNWLNLQPSLYGTWIGTIMVNGEQAGDYQIRILNPAWEGNGNNETTGTPPIKDNLYQYRIRIRFTFNKEFINRNQTMPINDGTLWFDQDAYWLGGDGATPTVGIGDHTMNLTVQGMHATLDKEAIGDPSYNPKTGLVDQKWKITIVNDGSMDLPAGWTLGDTMYRNDAPASIRDNRGSIASGGFACSLSTKASTTCWQSSPSALVQPTIDGYLHAGYQVRVGTQYWFFMGTEGGYEATLNRPQNQYATMSPSDLSSAYYSSEMWTMETLKAGDSITYEYTSHSPWSADYDHVTNRVILHPHSKYYPEIPSDTAQYAMPDKGAGTPYLRTSKSYGSSTPIGDCLEGADGCLMQTTWKTVITNTGDGDQQAPWQVVDQLNRNGISATPCAADAKYSWFRQEDVQQMIDNLKAQGFDAQLDAVETCTAGTTPTPANGWYDVTELDDLDALFEARNVVGTKLRINTVLKAGAKISIEYNSTSQGYGYVGERRYYNAAQACSWINDDWVCYPGTSTSNVRTIQQLRKSCGGYYGDSTTYNTGSYDGKRWWLGLESEQTTKLAELGSCGIQADLAPADRGKPVTFHETMTSYESRSNGIPDGFTIVGSTNRSCNPNGTVPTCWGLEAPTTVGQRVSKSVNKGATTISVTKTDEGEWDITFHTPEQNTNYWSSIRFYVVYQNKDFDEASWKDVNQSGRVEHSIGGRNTVHATVQNGVMDLTASDYWYHYHYDNGSVTAAKTKVSHTPEGASGTKVTYATGFNPNADDLNPDGATVSLSDTVTGLTSNDSVTLALGSISVKYLTEPQAQSCNKTVSYNGAWHGPGPLHHSNYNSGYGYYYTYSTIPPTPPANALTLAPGQYTARWDTSTSTLTVDGLPDNARIWVEYALVYNSVNTQLTGVKNTAMLTVDGEQVDTIQSASTTNTFPIYKSAAVAKIQGVYLKKTDNEDTTRLLADAQFDLQRWDGTQYVHDRTITTSDTEASVVDKLECGTAYRLTEQEAPTGYKLDTTPYDFALKACEAPTNLKPDGWHGVEHITMDTITRTSQRIPAKHTMPTTGQGVWLIILLGISLATMIGGIIILARTSRR</sequence>
<feature type="domain" description="SpaA-like prealbumin fold" evidence="2">
    <location>
        <begin position="1044"/>
        <end position="1122"/>
    </location>
</feature>
<gene>
    <name evidence="3" type="ORF">PG2017B_0977</name>
</gene>
<dbReference type="GO" id="GO:0005975">
    <property type="term" value="P:carbohydrate metabolic process"/>
    <property type="evidence" value="ECO:0007669"/>
    <property type="project" value="UniProtKB-ARBA"/>
</dbReference>
<feature type="transmembrane region" description="Helical" evidence="1">
    <location>
        <begin position="1165"/>
        <end position="1186"/>
    </location>
</feature>
<evidence type="ECO:0000256" key="1">
    <source>
        <dbReference type="SAM" id="Phobius"/>
    </source>
</evidence>
<keyword evidence="1" id="KW-0472">Membrane</keyword>
<organism evidence="3 4">
    <name type="scientific">Bifidobacterium pseudolongum subsp. globosum</name>
    <dbReference type="NCBI Taxonomy" id="1690"/>
    <lineage>
        <taxon>Bacteria</taxon>
        <taxon>Bacillati</taxon>
        <taxon>Actinomycetota</taxon>
        <taxon>Actinomycetes</taxon>
        <taxon>Bifidobacteriales</taxon>
        <taxon>Bifidobacteriaceae</taxon>
        <taxon>Bifidobacterium</taxon>
    </lineage>
</organism>
<dbReference type="Gene3D" id="2.60.40.10">
    <property type="entry name" value="Immunoglobulins"/>
    <property type="match status" value="1"/>
</dbReference>
<dbReference type="InterPro" id="IPR013783">
    <property type="entry name" value="Ig-like_fold"/>
</dbReference>
<evidence type="ECO:0000313" key="4">
    <source>
        <dbReference type="Proteomes" id="UP000291920"/>
    </source>
</evidence>
<dbReference type="RefSeq" id="WP_129870802.1">
    <property type="nucleotide sequence ID" value="NZ_RYUO01000002.1"/>
</dbReference>
<evidence type="ECO:0000313" key="3">
    <source>
        <dbReference type="EMBL" id="RYQ31167.1"/>
    </source>
</evidence>
<dbReference type="Pfam" id="PF17802">
    <property type="entry name" value="SpaA"/>
    <property type="match status" value="1"/>
</dbReference>
<dbReference type="AlphaFoldDB" id="A0A4Q5AMG5"/>